<evidence type="ECO:0000313" key="1">
    <source>
        <dbReference type="EnsemblMetazoa" id="GPPI035581-PA"/>
    </source>
</evidence>
<reference evidence="1" key="2">
    <citation type="submission" date="2020-05" db="UniProtKB">
        <authorList>
            <consortium name="EnsemblMetazoa"/>
        </authorList>
    </citation>
    <scope>IDENTIFICATION</scope>
    <source>
        <strain evidence="1">IAEA</strain>
    </source>
</reference>
<reference evidence="2" key="1">
    <citation type="submission" date="2015-01" db="EMBL/GenBank/DDBJ databases">
        <authorList>
            <person name="Aksoy S."/>
            <person name="Warren W."/>
            <person name="Wilson R.K."/>
        </authorList>
    </citation>
    <scope>NUCLEOTIDE SEQUENCE [LARGE SCALE GENOMIC DNA]</scope>
    <source>
        <strain evidence="2">IAEA</strain>
    </source>
</reference>
<dbReference type="Proteomes" id="UP000092460">
    <property type="component" value="Unassembled WGS sequence"/>
</dbReference>
<sequence length="148" mass="16634">MKGKEQKNERNTNPNWVSLAREGLKHQRRYTKGTFAHIRSVGQVSATAFSSVVAYQFLWTKKALQSLRVINEKRNSKVSIDTSSSAMMAYGGGRAKSVQTSLAVFHGPLRIHKISFPILIDLLLKHNHGLVVYRNEETTFLCVCACAR</sequence>
<dbReference type="EnsemblMetazoa" id="GPPI035581-RA">
    <property type="protein sequence ID" value="GPPI035581-PA"/>
    <property type="gene ID" value="GPPI035581"/>
</dbReference>
<evidence type="ECO:0000313" key="2">
    <source>
        <dbReference type="Proteomes" id="UP000092460"/>
    </source>
</evidence>
<accession>A0A1B0BNF8</accession>
<organism evidence="1 2">
    <name type="scientific">Glossina palpalis gambiensis</name>
    <dbReference type="NCBI Taxonomy" id="67801"/>
    <lineage>
        <taxon>Eukaryota</taxon>
        <taxon>Metazoa</taxon>
        <taxon>Ecdysozoa</taxon>
        <taxon>Arthropoda</taxon>
        <taxon>Hexapoda</taxon>
        <taxon>Insecta</taxon>
        <taxon>Pterygota</taxon>
        <taxon>Neoptera</taxon>
        <taxon>Endopterygota</taxon>
        <taxon>Diptera</taxon>
        <taxon>Brachycera</taxon>
        <taxon>Muscomorpha</taxon>
        <taxon>Hippoboscoidea</taxon>
        <taxon>Glossinidae</taxon>
        <taxon>Glossina</taxon>
    </lineage>
</organism>
<dbReference type="AlphaFoldDB" id="A0A1B0BNF8"/>
<protein>
    <submittedName>
        <fullName evidence="1">Uncharacterized protein</fullName>
    </submittedName>
</protein>
<name>A0A1B0BNF8_9MUSC</name>
<dbReference type="VEuPathDB" id="VectorBase:GPPI035581"/>
<dbReference type="EMBL" id="JXJN01017356">
    <property type="status" value="NOT_ANNOTATED_CDS"/>
    <property type="molecule type" value="Genomic_DNA"/>
</dbReference>
<proteinExistence type="predicted"/>
<keyword evidence="2" id="KW-1185">Reference proteome</keyword>